<sequence length="308" mass="33452">MGIRLPNSSGGSAGALWSRGARTALILSIIFLNAVLSSAQESEECVPAHCGLNAGVIAEAGFASPQASAQMPASTTPVSSSAPDSNWHFAATPYLWFSGVHGTLGVRGFDASIHAGFGDVFSNLDIGLMAVSEVRYKRLLLPVDLMWIKLSDDKALPIQVVAITAKAKVQNFFLSPEVGYRLVERQRLSVDAFTGFRYWHLGASLRFEPSLLGRTFSTSQNWADPLLGARFQTPLGQKLRFTLFGDVGGFGAGSQLEWQVVPLLGYQVHKKITLQTGYRYLSLDYRNGGFKYDVRMSGLLLGTTIQLK</sequence>
<dbReference type="AlphaFoldDB" id="Q1IJJ4"/>
<evidence type="ECO:0000313" key="1">
    <source>
        <dbReference type="EMBL" id="ABF42956.1"/>
    </source>
</evidence>
<protein>
    <submittedName>
        <fullName evidence="1">Uncharacterized protein</fullName>
    </submittedName>
</protein>
<dbReference type="eggNOG" id="COG2067">
    <property type="taxonomic scope" value="Bacteria"/>
</dbReference>
<keyword evidence="2" id="KW-1185">Reference proteome</keyword>
<accession>Q1IJJ4</accession>
<name>Q1IJJ4_KORVE</name>
<dbReference type="RefSeq" id="WP_011524755.1">
    <property type="nucleotide sequence ID" value="NC_008009.1"/>
</dbReference>
<dbReference type="KEGG" id="aba:Acid345_3956"/>
<evidence type="ECO:0000313" key="2">
    <source>
        <dbReference type="Proteomes" id="UP000002432"/>
    </source>
</evidence>
<dbReference type="HOGENOM" id="CLU_077404_1_0_0"/>
<dbReference type="EMBL" id="CP000360">
    <property type="protein sequence ID" value="ABF42956.1"/>
    <property type="molecule type" value="Genomic_DNA"/>
</dbReference>
<reference evidence="1 2" key="1">
    <citation type="journal article" date="2009" name="Appl. Environ. Microbiol.">
        <title>Three genomes from the phylum Acidobacteria provide insight into the lifestyles of these microorganisms in soils.</title>
        <authorList>
            <person name="Ward N.L."/>
            <person name="Challacombe J.F."/>
            <person name="Janssen P.H."/>
            <person name="Henrissat B."/>
            <person name="Coutinho P.M."/>
            <person name="Wu M."/>
            <person name="Xie G."/>
            <person name="Haft D.H."/>
            <person name="Sait M."/>
            <person name="Badger J."/>
            <person name="Barabote R.D."/>
            <person name="Bradley B."/>
            <person name="Brettin T.S."/>
            <person name="Brinkac L.M."/>
            <person name="Bruce D."/>
            <person name="Creasy T."/>
            <person name="Daugherty S.C."/>
            <person name="Davidsen T.M."/>
            <person name="DeBoy R.T."/>
            <person name="Detter J.C."/>
            <person name="Dodson R.J."/>
            <person name="Durkin A.S."/>
            <person name="Ganapathy A."/>
            <person name="Gwinn-Giglio M."/>
            <person name="Han C.S."/>
            <person name="Khouri H."/>
            <person name="Kiss H."/>
            <person name="Kothari S.P."/>
            <person name="Madupu R."/>
            <person name="Nelson K.E."/>
            <person name="Nelson W.C."/>
            <person name="Paulsen I."/>
            <person name="Penn K."/>
            <person name="Ren Q."/>
            <person name="Rosovitz M.J."/>
            <person name="Selengut J.D."/>
            <person name="Shrivastava S."/>
            <person name="Sullivan S.A."/>
            <person name="Tapia R."/>
            <person name="Thompson L.S."/>
            <person name="Watkins K.L."/>
            <person name="Yang Q."/>
            <person name="Yu C."/>
            <person name="Zafar N."/>
            <person name="Zhou L."/>
            <person name="Kuske C.R."/>
        </authorList>
    </citation>
    <scope>NUCLEOTIDE SEQUENCE [LARGE SCALE GENOMIC DNA]</scope>
    <source>
        <strain evidence="1 2">Ellin345</strain>
    </source>
</reference>
<gene>
    <name evidence="1" type="ordered locus">Acid345_3956</name>
</gene>
<proteinExistence type="predicted"/>
<dbReference type="STRING" id="204669.Acid345_3956"/>
<dbReference type="OrthoDB" id="6555107at2"/>
<dbReference type="EnsemblBacteria" id="ABF42956">
    <property type="protein sequence ID" value="ABF42956"/>
    <property type="gene ID" value="Acid345_3956"/>
</dbReference>
<organism evidence="1 2">
    <name type="scientific">Koribacter versatilis (strain Ellin345)</name>
    <dbReference type="NCBI Taxonomy" id="204669"/>
    <lineage>
        <taxon>Bacteria</taxon>
        <taxon>Pseudomonadati</taxon>
        <taxon>Acidobacteriota</taxon>
        <taxon>Terriglobia</taxon>
        <taxon>Terriglobales</taxon>
        <taxon>Candidatus Korobacteraceae</taxon>
        <taxon>Candidatus Korobacter</taxon>
    </lineage>
</organism>
<dbReference type="Proteomes" id="UP000002432">
    <property type="component" value="Chromosome"/>
</dbReference>